<dbReference type="PANTHER" id="PTHR24220">
    <property type="entry name" value="IMPORT ATP-BINDING PROTEIN"/>
    <property type="match status" value="1"/>
</dbReference>
<dbReference type="EMBL" id="JAATOP010000007">
    <property type="protein sequence ID" value="NIY73075.1"/>
    <property type="molecule type" value="Genomic_DNA"/>
</dbReference>
<evidence type="ECO:0000256" key="3">
    <source>
        <dbReference type="ARBA" id="ARBA00022840"/>
    </source>
</evidence>
<keyword evidence="1" id="KW-0813">Transport</keyword>
<dbReference type="SUPFAM" id="SSF52540">
    <property type="entry name" value="P-loop containing nucleoside triphosphate hydrolases"/>
    <property type="match status" value="1"/>
</dbReference>
<organism evidence="5 6">
    <name type="scientific">Marivivens donghaensis</name>
    <dbReference type="NCBI Taxonomy" id="1699413"/>
    <lineage>
        <taxon>Bacteria</taxon>
        <taxon>Pseudomonadati</taxon>
        <taxon>Pseudomonadota</taxon>
        <taxon>Alphaproteobacteria</taxon>
        <taxon>Rhodobacterales</taxon>
        <taxon>Paracoccaceae</taxon>
        <taxon>Marivivens group</taxon>
        <taxon>Marivivens</taxon>
    </lineage>
</organism>
<feature type="domain" description="ABC transporter" evidence="4">
    <location>
        <begin position="6"/>
        <end position="231"/>
    </location>
</feature>
<dbReference type="InterPro" id="IPR015854">
    <property type="entry name" value="ABC_transpr_LolD-like"/>
</dbReference>
<dbReference type="PROSITE" id="PS00211">
    <property type="entry name" value="ABC_TRANSPORTER_1"/>
    <property type="match status" value="1"/>
</dbReference>
<dbReference type="InterPro" id="IPR003439">
    <property type="entry name" value="ABC_transporter-like_ATP-bd"/>
</dbReference>
<reference evidence="5 6" key="1">
    <citation type="submission" date="2020-03" db="EMBL/GenBank/DDBJ databases">
        <title>Bacterial isolates of synthetic phycosphere.</title>
        <authorList>
            <person name="Fu H."/>
            <person name="Moran M.A."/>
        </authorList>
    </citation>
    <scope>NUCLEOTIDE SEQUENCE [LARGE SCALE GENOMIC DNA]</scope>
    <source>
        <strain evidence="5 6">HF1</strain>
    </source>
</reference>
<dbReference type="GO" id="GO:0005524">
    <property type="term" value="F:ATP binding"/>
    <property type="evidence" value="ECO:0007669"/>
    <property type="project" value="UniProtKB-KW"/>
</dbReference>
<evidence type="ECO:0000313" key="6">
    <source>
        <dbReference type="Proteomes" id="UP000709466"/>
    </source>
</evidence>
<dbReference type="Pfam" id="PF00005">
    <property type="entry name" value="ABC_tran"/>
    <property type="match status" value="1"/>
</dbReference>
<evidence type="ECO:0000259" key="4">
    <source>
        <dbReference type="PROSITE" id="PS50893"/>
    </source>
</evidence>
<comment type="caution">
    <text evidence="5">The sequence shown here is derived from an EMBL/GenBank/DDBJ whole genome shotgun (WGS) entry which is preliminary data.</text>
</comment>
<sequence>MTKAALELSDVRFSWPGKGGFALTCPTFALGQGESVLLLGESGSGKSTLLSLICGIVAADQGEVQVSGTDLGKLRVGARDRFRAENIGVIFQQFNLLPYGRVADNILLPLRFSPERRKRVGDSSAEAARLCADLGLPDGVMNTPAGRLSVGQQQRVAVARALIGRPPLIVADEPTSALDAATQDTFLELLFRQTREAGSAVLMVSHDERLGDRFDRVIRLEDIVKTERAAA</sequence>
<dbReference type="PANTHER" id="PTHR24220:SF611">
    <property type="entry name" value="ATP-BINDING COMPONENT OF ABC TRANSPORTER-RELATED"/>
    <property type="match status" value="1"/>
</dbReference>
<name>A0ABX0W067_9RHOB</name>
<protein>
    <submittedName>
        <fullName evidence="5">ABC transporter ATP-binding protein</fullName>
    </submittedName>
</protein>
<dbReference type="Proteomes" id="UP000709466">
    <property type="component" value="Unassembled WGS sequence"/>
</dbReference>
<evidence type="ECO:0000313" key="5">
    <source>
        <dbReference type="EMBL" id="NIY73075.1"/>
    </source>
</evidence>
<dbReference type="InterPro" id="IPR017911">
    <property type="entry name" value="MacB-like_ATP-bd"/>
</dbReference>
<evidence type="ECO:0000256" key="2">
    <source>
        <dbReference type="ARBA" id="ARBA00022741"/>
    </source>
</evidence>
<dbReference type="InterPro" id="IPR017871">
    <property type="entry name" value="ABC_transporter-like_CS"/>
</dbReference>
<keyword evidence="6" id="KW-1185">Reference proteome</keyword>
<keyword evidence="3 5" id="KW-0067">ATP-binding</keyword>
<dbReference type="InterPro" id="IPR003593">
    <property type="entry name" value="AAA+_ATPase"/>
</dbReference>
<keyword evidence="2" id="KW-0547">Nucleotide-binding</keyword>
<dbReference type="PROSITE" id="PS50893">
    <property type="entry name" value="ABC_TRANSPORTER_2"/>
    <property type="match status" value="1"/>
</dbReference>
<dbReference type="Gene3D" id="3.40.50.300">
    <property type="entry name" value="P-loop containing nucleotide triphosphate hydrolases"/>
    <property type="match status" value="1"/>
</dbReference>
<accession>A0ABX0W067</accession>
<evidence type="ECO:0000256" key="1">
    <source>
        <dbReference type="ARBA" id="ARBA00022448"/>
    </source>
</evidence>
<gene>
    <name evidence="5" type="ORF">HCZ30_11600</name>
</gene>
<dbReference type="PROSITE" id="PS00675">
    <property type="entry name" value="SIGMA54_INTERACT_1"/>
    <property type="match status" value="1"/>
</dbReference>
<dbReference type="RefSeq" id="WP_167638459.1">
    <property type="nucleotide sequence ID" value="NZ_JAATOP010000007.1"/>
</dbReference>
<dbReference type="CDD" id="cd03255">
    <property type="entry name" value="ABC_MJ0796_LolCDE_FtsE"/>
    <property type="match status" value="1"/>
</dbReference>
<dbReference type="InterPro" id="IPR027417">
    <property type="entry name" value="P-loop_NTPase"/>
</dbReference>
<dbReference type="SMART" id="SM00382">
    <property type="entry name" value="AAA"/>
    <property type="match status" value="1"/>
</dbReference>
<dbReference type="InterPro" id="IPR025662">
    <property type="entry name" value="Sigma_54_int_dom_ATP-bd_1"/>
</dbReference>
<proteinExistence type="predicted"/>